<evidence type="ECO:0000313" key="3">
    <source>
        <dbReference type="Proteomes" id="UP000597762"/>
    </source>
</evidence>
<proteinExistence type="predicted"/>
<evidence type="ECO:0000313" key="2">
    <source>
        <dbReference type="EMBL" id="CAE1295906.1"/>
    </source>
</evidence>
<feature type="transmembrane region" description="Helical" evidence="1">
    <location>
        <begin position="80"/>
        <end position="101"/>
    </location>
</feature>
<keyword evidence="1" id="KW-0472">Membrane</keyword>
<organism evidence="2 3">
    <name type="scientific">Acanthosepion pharaonis</name>
    <name type="common">Pharaoh cuttlefish</name>
    <name type="synonym">Sepia pharaonis</name>
    <dbReference type="NCBI Taxonomy" id="158019"/>
    <lineage>
        <taxon>Eukaryota</taxon>
        <taxon>Metazoa</taxon>
        <taxon>Spiralia</taxon>
        <taxon>Lophotrochozoa</taxon>
        <taxon>Mollusca</taxon>
        <taxon>Cephalopoda</taxon>
        <taxon>Coleoidea</taxon>
        <taxon>Decapodiformes</taxon>
        <taxon>Sepiida</taxon>
        <taxon>Sepiina</taxon>
        <taxon>Sepiidae</taxon>
        <taxon>Acanthosepion</taxon>
    </lineage>
</organism>
<keyword evidence="1" id="KW-1133">Transmembrane helix</keyword>
<dbReference type="EMBL" id="CAHIKZ030003077">
    <property type="protein sequence ID" value="CAE1295906.1"/>
    <property type="molecule type" value="Genomic_DNA"/>
</dbReference>
<dbReference type="AlphaFoldDB" id="A0A812D868"/>
<keyword evidence="1" id="KW-0812">Transmembrane</keyword>
<feature type="transmembrane region" description="Helical" evidence="1">
    <location>
        <begin position="232"/>
        <end position="256"/>
    </location>
</feature>
<gene>
    <name evidence="2" type="ORF">SPHA_51158</name>
</gene>
<feature type="transmembrane region" description="Helical" evidence="1">
    <location>
        <begin position="207"/>
        <end position="226"/>
    </location>
</feature>
<name>A0A812D868_ACAPH</name>
<protein>
    <submittedName>
        <fullName evidence="2">Uncharacterized protein</fullName>
    </submittedName>
</protein>
<keyword evidence="3" id="KW-1185">Reference proteome</keyword>
<dbReference type="Proteomes" id="UP000597762">
    <property type="component" value="Unassembled WGS sequence"/>
</dbReference>
<feature type="transmembrane region" description="Helical" evidence="1">
    <location>
        <begin position="54"/>
        <end position="74"/>
    </location>
</feature>
<accession>A0A812D868</accession>
<feature type="transmembrane region" description="Helical" evidence="1">
    <location>
        <begin position="113"/>
        <end position="133"/>
    </location>
</feature>
<feature type="transmembrane region" description="Helical" evidence="1">
    <location>
        <begin position="24"/>
        <end position="42"/>
    </location>
</feature>
<sequence length="382" mass="43539">MIFLFPLLCNVSFLSSLMTGYRDDISLSSLLAMSLFSAYIMTGYRDDIHFPLPLFYAMSLSSVLMTGYGMIFISSSLSPALIQGSSSPFYLFLFSLFMTGYRDDFSPPLLIQDTGMILSTSSLFYAMSLFSAIMTGSGMILSTSSLFYAMSLFSVYIMTGYRDDIKHLFPLLCNDTGDDLSTPLPSSMQCLFFSAYIMTGFRDDIKLFTLPSSIFCLFLCFIMTGYRDDIKHLFPLLCYGFPLHSSPLLISVSFLCSHYDIYRDDAPSPSSPLLSMTLFLFFHFDRMSLLILCFSSSLFSPMMIFLTLFLLLCNLFFLLHYDRIQDDLLSLFLFYAMSLFSAYLFFQDTGMILHTLPLLCNVFFFLLTLLGYRDDISFLFPL</sequence>
<reference evidence="2" key="1">
    <citation type="submission" date="2021-01" db="EMBL/GenBank/DDBJ databases">
        <authorList>
            <person name="Li R."/>
            <person name="Bekaert M."/>
        </authorList>
    </citation>
    <scope>NUCLEOTIDE SEQUENCE</scope>
    <source>
        <strain evidence="2">Farmed</strain>
    </source>
</reference>
<feature type="transmembrane region" description="Helical" evidence="1">
    <location>
        <begin position="352"/>
        <end position="372"/>
    </location>
</feature>
<feature type="transmembrane region" description="Helical" evidence="1">
    <location>
        <begin position="303"/>
        <end position="321"/>
    </location>
</feature>
<evidence type="ECO:0000256" key="1">
    <source>
        <dbReference type="SAM" id="Phobius"/>
    </source>
</evidence>
<comment type="caution">
    <text evidence="2">The sequence shown here is derived from an EMBL/GenBank/DDBJ whole genome shotgun (WGS) entry which is preliminary data.</text>
</comment>
<feature type="transmembrane region" description="Helical" evidence="1">
    <location>
        <begin position="139"/>
        <end position="158"/>
    </location>
</feature>
<feature type="transmembrane region" description="Helical" evidence="1">
    <location>
        <begin position="328"/>
        <end position="346"/>
    </location>
</feature>